<proteinExistence type="predicted"/>
<dbReference type="EMBL" id="QCYY01002229">
    <property type="protein sequence ID" value="ROT71913.1"/>
    <property type="molecule type" value="Genomic_DNA"/>
</dbReference>
<keyword evidence="3" id="KW-1185">Reference proteome</keyword>
<sequence>MGKDAELLEAARNGNFQVVEKILSSKAKRSGPLARKSLNSTFYDKYVLIGLTHPGLAHGLIRGLLIRVLLTDSPWAYSSGSYGLTPGLLTDSPRVLLTDSPRTHSRTHPGALLTDSPRGLLTDSPRAYSRTHPGLTHSPGLTLRLTHGLTPGLTHGLTPGLLTDSPRRFTHGLTHPGSYSRTHPGLTHGLTHPLFHLLGLTPGLTHGLRHGLIRVLLTDSLTPGLTQLTDSLTDLLTDSLTHPGLTHGLTPGLTHGLTLTTHPGSTHGLTPDELTDSSPGLTHGLTHPALLTDSPRGLLTDFNSRTHSGVLTHGRTTHGLHPGSYSRTHGLTRGTYSPGYSRLTLTHGLTFTDSPRTNYPRVLLTDSLTHGLTPGLTHGLNGLIPGLTQDSHPALLTDSPRVLLTDSLTDSPGGGLSLTHSPPNGGTLTDSLTPGTHGLTGRTNDSSRDSRGPYSRTHPGAYSSSLSPFFWSHAPVSPTATCV</sequence>
<accession>A0A3R7PN87</accession>
<dbReference type="Proteomes" id="UP000283509">
    <property type="component" value="Unassembled WGS sequence"/>
</dbReference>
<protein>
    <submittedName>
        <fullName evidence="2">Uncharacterized protein</fullName>
    </submittedName>
</protein>
<feature type="region of interest" description="Disordered" evidence="1">
    <location>
        <begin position="95"/>
        <end position="140"/>
    </location>
</feature>
<feature type="region of interest" description="Disordered" evidence="1">
    <location>
        <begin position="405"/>
        <end position="459"/>
    </location>
</feature>
<dbReference type="STRING" id="6689.A0A3R7PN87"/>
<name>A0A3R7PN87_PENVA</name>
<evidence type="ECO:0000313" key="2">
    <source>
        <dbReference type="EMBL" id="ROT71913.1"/>
    </source>
</evidence>
<feature type="compositionally biased region" description="Polar residues" evidence="1">
    <location>
        <begin position="418"/>
        <end position="434"/>
    </location>
</feature>
<feature type="region of interest" description="Disordered" evidence="1">
    <location>
        <begin position="309"/>
        <end position="333"/>
    </location>
</feature>
<reference evidence="2 3" key="2">
    <citation type="submission" date="2019-01" db="EMBL/GenBank/DDBJ databases">
        <title>The decoding of complex shrimp genome reveals the adaptation for benthos swimmer, frequently molting mechanism and breeding impact on genome.</title>
        <authorList>
            <person name="Sun Y."/>
            <person name="Gao Y."/>
            <person name="Yu Y."/>
        </authorList>
    </citation>
    <scope>NUCLEOTIDE SEQUENCE [LARGE SCALE GENOMIC DNA]</scope>
    <source>
        <tissue evidence="2">Muscle</tissue>
    </source>
</reference>
<evidence type="ECO:0000256" key="1">
    <source>
        <dbReference type="SAM" id="MobiDB-lite"/>
    </source>
</evidence>
<reference evidence="2 3" key="1">
    <citation type="submission" date="2018-04" db="EMBL/GenBank/DDBJ databases">
        <authorList>
            <person name="Zhang X."/>
            <person name="Yuan J."/>
            <person name="Li F."/>
            <person name="Xiang J."/>
        </authorList>
    </citation>
    <scope>NUCLEOTIDE SEQUENCE [LARGE SCALE GENOMIC DNA]</scope>
    <source>
        <tissue evidence="2">Muscle</tissue>
    </source>
</reference>
<gene>
    <name evidence="2" type="ORF">C7M84_009729</name>
</gene>
<dbReference type="AlphaFoldDB" id="A0A3R7PN87"/>
<comment type="caution">
    <text evidence="2">The sequence shown here is derived from an EMBL/GenBank/DDBJ whole genome shotgun (WGS) entry which is preliminary data.</text>
</comment>
<evidence type="ECO:0000313" key="3">
    <source>
        <dbReference type="Proteomes" id="UP000283509"/>
    </source>
</evidence>
<organism evidence="2 3">
    <name type="scientific">Penaeus vannamei</name>
    <name type="common">Whiteleg shrimp</name>
    <name type="synonym">Litopenaeus vannamei</name>
    <dbReference type="NCBI Taxonomy" id="6689"/>
    <lineage>
        <taxon>Eukaryota</taxon>
        <taxon>Metazoa</taxon>
        <taxon>Ecdysozoa</taxon>
        <taxon>Arthropoda</taxon>
        <taxon>Crustacea</taxon>
        <taxon>Multicrustacea</taxon>
        <taxon>Malacostraca</taxon>
        <taxon>Eumalacostraca</taxon>
        <taxon>Eucarida</taxon>
        <taxon>Decapoda</taxon>
        <taxon>Dendrobranchiata</taxon>
        <taxon>Penaeoidea</taxon>
        <taxon>Penaeidae</taxon>
        <taxon>Penaeus</taxon>
    </lineage>
</organism>